<dbReference type="OrthoDB" id="408743at2759"/>
<dbReference type="InterPro" id="IPR010376">
    <property type="entry name" value="GBBH-like_N"/>
</dbReference>
<dbReference type="AlphaFoldDB" id="A0A9P4MPP6"/>
<evidence type="ECO:0000256" key="1">
    <source>
        <dbReference type="ARBA" id="ARBA00001954"/>
    </source>
</evidence>
<comment type="function">
    <text evidence="14">Converts trimethyllysine (TML) into hydroxytrimethyllysine (HTML).</text>
</comment>
<evidence type="ECO:0000256" key="5">
    <source>
        <dbReference type="ARBA" id="ARBA00012267"/>
    </source>
</evidence>
<accession>A0A9P4MPP6</accession>
<feature type="domain" description="Gamma-butyrobetaine hydroxylase-like N-terminal" evidence="17">
    <location>
        <begin position="110"/>
        <end position="190"/>
    </location>
</feature>
<keyword evidence="10" id="KW-0408">Iron</keyword>
<keyword evidence="9" id="KW-0560">Oxidoreductase</keyword>
<reference evidence="18" key="1">
    <citation type="journal article" date="2020" name="Stud. Mycol.">
        <title>101 Dothideomycetes genomes: a test case for predicting lifestyles and emergence of pathogens.</title>
        <authorList>
            <person name="Haridas S."/>
            <person name="Albert R."/>
            <person name="Binder M."/>
            <person name="Bloem J."/>
            <person name="Labutti K."/>
            <person name="Salamov A."/>
            <person name="Andreopoulos B."/>
            <person name="Baker S."/>
            <person name="Barry K."/>
            <person name="Bills G."/>
            <person name="Bluhm B."/>
            <person name="Cannon C."/>
            <person name="Castanera R."/>
            <person name="Culley D."/>
            <person name="Daum C."/>
            <person name="Ezra D."/>
            <person name="Gonzalez J."/>
            <person name="Henrissat B."/>
            <person name="Kuo A."/>
            <person name="Liang C."/>
            <person name="Lipzen A."/>
            <person name="Lutzoni F."/>
            <person name="Magnuson J."/>
            <person name="Mondo S."/>
            <person name="Nolan M."/>
            <person name="Ohm R."/>
            <person name="Pangilinan J."/>
            <person name="Park H.-J."/>
            <person name="Ramirez L."/>
            <person name="Alfaro M."/>
            <person name="Sun H."/>
            <person name="Tritt A."/>
            <person name="Yoshinaga Y."/>
            <person name="Zwiers L.-H."/>
            <person name="Turgeon B."/>
            <person name="Goodwin S."/>
            <person name="Spatafora J."/>
            <person name="Crous P."/>
            <person name="Grigoriev I."/>
        </authorList>
    </citation>
    <scope>NUCLEOTIDE SEQUENCE</scope>
    <source>
        <strain evidence="18">ATCC 74209</strain>
    </source>
</reference>
<feature type="domain" description="TauD/TfdA-like" evidence="16">
    <location>
        <begin position="232"/>
        <end position="461"/>
    </location>
</feature>
<evidence type="ECO:0000256" key="15">
    <source>
        <dbReference type="ARBA" id="ARBA00049334"/>
    </source>
</evidence>
<dbReference type="CDD" id="cd00250">
    <property type="entry name" value="CAS_like"/>
    <property type="match status" value="1"/>
</dbReference>
<proteinExistence type="inferred from homology"/>
<dbReference type="GO" id="GO:0005739">
    <property type="term" value="C:mitochondrion"/>
    <property type="evidence" value="ECO:0007669"/>
    <property type="project" value="TreeGrafter"/>
</dbReference>
<dbReference type="Pfam" id="PF02668">
    <property type="entry name" value="TauD"/>
    <property type="match status" value="1"/>
</dbReference>
<organism evidence="18 19">
    <name type="scientific">Delitschia confertaspora ATCC 74209</name>
    <dbReference type="NCBI Taxonomy" id="1513339"/>
    <lineage>
        <taxon>Eukaryota</taxon>
        <taxon>Fungi</taxon>
        <taxon>Dikarya</taxon>
        <taxon>Ascomycota</taxon>
        <taxon>Pezizomycotina</taxon>
        <taxon>Dothideomycetes</taxon>
        <taxon>Pleosporomycetidae</taxon>
        <taxon>Pleosporales</taxon>
        <taxon>Delitschiaceae</taxon>
        <taxon>Delitschia</taxon>
    </lineage>
</organism>
<evidence type="ECO:0000313" key="19">
    <source>
        <dbReference type="Proteomes" id="UP000799536"/>
    </source>
</evidence>
<gene>
    <name evidence="18" type="ORF">GQ43DRAFT_481133</name>
</gene>
<dbReference type="EC" id="1.14.11.8" evidence="5"/>
<dbReference type="EMBL" id="ML993998">
    <property type="protein sequence ID" value="KAF2200919.1"/>
    <property type="molecule type" value="Genomic_DNA"/>
</dbReference>
<evidence type="ECO:0000256" key="12">
    <source>
        <dbReference type="ARBA" id="ARBA00031778"/>
    </source>
</evidence>
<keyword evidence="6" id="KW-0479">Metal-binding</keyword>
<comment type="cofactor">
    <cofactor evidence="1">
        <name>Fe(2+)</name>
        <dbReference type="ChEBI" id="CHEBI:29033"/>
    </cofactor>
</comment>
<dbReference type="InterPro" id="IPR042098">
    <property type="entry name" value="TauD-like_sf"/>
</dbReference>
<evidence type="ECO:0000256" key="11">
    <source>
        <dbReference type="ARBA" id="ARBA00030363"/>
    </source>
</evidence>
<evidence type="ECO:0000259" key="17">
    <source>
        <dbReference type="Pfam" id="PF06155"/>
    </source>
</evidence>
<comment type="pathway">
    <text evidence="3">Amine and polyamine biosynthesis; carnitine biosynthesis.</text>
</comment>
<keyword evidence="19" id="KW-1185">Reference proteome</keyword>
<dbReference type="Gene3D" id="3.60.130.10">
    <property type="entry name" value="Clavaminate synthase-like"/>
    <property type="match status" value="1"/>
</dbReference>
<evidence type="ECO:0000256" key="3">
    <source>
        <dbReference type="ARBA" id="ARBA00005022"/>
    </source>
</evidence>
<dbReference type="PANTHER" id="PTHR10696">
    <property type="entry name" value="GAMMA-BUTYROBETAINE HYDROXYLASE-RELATED"/>
    <property type="match status" value="1"/>
</dbReference>
<evidence type="ECO:0000256" key="2">
    <source>
        <dbReference type="ARBA" id="ARBA00001961"/>
    </source>
</evidence>
<evidence type="ECO:0000256" key="8">
    <source>
        <dbReference type="ARBA" id="ARBA00022964"/>
    </source>
</evidence>
<dbReference type="Proteomes" id="UP000799536">
    <property type="component" value="Unassembled WGS sequence"/>
</dbReference>
<dbReference type="NCBIfam" id="TIGR02410">
    <property type="entry name" value="carnitine_TMLD"/>
    <property type="match status" value="1"/>
</dbReference>
<dbReference type="InterPro" id="IPR038492">
    <property type="entry name" value="GBBH-like_N_sf"/>
</dbReference>
<protein>
    <recommendedName>
        <fullName evidence="5">trimethyllysine dioxygenase</fullName>
        <ecNumber evidence="5">1.14.11.8</ecNumber>
    </recommendedName>
    <alternativeName>
        <fullName evidence="12">Epsilon-trimethyllysine 2-oxoglutarate dioxygenase</fullName>
    </alternativeName>
    <alternativeName>
        <fullName evidence="11">TML hydroxylase</fullName>
    </alternativeName>
    <alternativeName>
        <fullName evidence="13">TML-alpha-ketoglutarate dioxygenase</fullName>
    </alternativeName>
</protein>
<evidence type="ECO:0000313" key="18">
    <source>
        <dbReference type="EMBL" id="KAF2200919.1"/>
    </source>
</evidence>
<dbReference type="PANTHER" id="PTHR10696:SF51">
    <property type="entry name" value="TRIMETHYLLYSINE DIOXYGENASE, MITOCHONDRIAL"/>
    <property type="match status" value="1"/>
</dbReference>
<dbReference type="Gene3D" id="3.30.2020.30">
    <property type="match status" value="1"/>
</dbReference>
<evidence type="ECO:0000256" key="7">
    <source>
        <dbReference type="ARBA" id="ARBA00022873"/>
    </source>
</evidence>
<dbReference type="InterPro" id="IPR003819">
    <property type="entry name" value="TauD/TfdA-like"/>
</dbReference>
<dbReference type="InterPro" id="IPR050411">
    <property type="entry name" value="AlphaKG_dependent_hydroxylases"/>
</dbReference>
<keyword evidence="8 18" id="KW-0223">Dioxygenase</keyword>
<sequence>MLSYKVLPLMPSVRAFIVPKSGRAGYTAVRFRHVYAKSRSKDEAALGLREIERLTFKLKDIKRVIDKLRDVAKGPLTVKTKWRRFNESKDVRIVDHNKIYAYSPKAEGYVQIPNIWLRDNCQCKSCVHEETKQRLLDTWQIPKDLSIKNITKVSNRMKIKSATHYQLKCIDGVKIEWSDGHQTSFSNEFLARSALENPGLIRQGVTDIHLWGSSIKNLEPIVQYLEVMDAKSSDGMREWLRKIRTYGFCYVDNTPTAEATEKLLERIAFIRLTHYGGFYDFTADLASKDTAYTSIALDAHTDNTYFNDPAGLQAFHLLSHTEGSGGESLLVDGFKCAKDLQNEDPEAYQILSTVNVHGHASGNEGISIQPWRGFPVLNHDPTTGALVQVRWNSNDRAAIELPVEDVEKWYKAAAKWVEIVRRPENEYWKQLTPGRVLVFDNWRVMHGRAAFTGKRRIAGAYINRDDWISKFKMLHFGKEEVLEAIPIGL</sequence>
<comment type="caution">
    <text evidence="18">The sequence shown here is derived from an EMBL/GenBank/DDBJ whole genome shotgun (WGS) entry which is preliminary data.</text>
</comment>
<name>A0A9P4MPP6_9PLEO</name>
<dbReference type="FunFam" id="3.60.130.10:FF:000001">
    <property type="entry name" value="Trimethyllysine dioxygenase, mitochondrial"/>
    <property type="match status" value="1"/>
</dbReference>
<dbReference type="GO" id="GO:0005506">
    <property type="term" value="F:iron ion binding"/>
    <property type="evidence" value="ECO:0007669"/>
    <property type="project" value="InterPro"/>
</dbReference>
<evidence type="ECO:0000256" key="14">
    <source>
        <dbReference type="ARBA" id="ARBA00046008"/>
    </source>
</evidence>
<evidence type="ECO:0000259" key="16">
    <source>
        <dbReference type="Pfam" id="PF02668"/>
    </source>
</evidence>
<dbReference type="InterPro" id="IPR012776">
    <property type="entry name" value="Trimethyllysine_dOase"/>
</dbReference>
<comment type="catalytic activity">
    <reaction evidence="15">
        <text>N(6),N(6),N(6)-trimethyl-L-lysine + 2-oxoglutarate + O2 = (3S)-3-hydroxy-N(6),N(6),N(6)-trimethyl-L-lysine + succinate + CO2</text>
        <dbReference type="Rhea" id="RHEA:14181"/>
        <dbReference type="ChEBI" id="CHEBI:15379"/>
        <dbReference type="ChEBI" id="CHEBI:16526"/>
        <dbReference type="ChEBI" id="CHEBI:16810"/>
        <dbReference type="ChEBI" id="CHEBI:30031"/>
        <dbReference type="ChEBI" id="CHEBI:58100"/>
        <dbReference type="ChEBI" id="CHEBI:141499"/>
        <dbReference type="EC" id="1.14.11.8"/>
    </reaction>
</comment>
<dbReference type="GO" id="GO:0050353">
    <property type="term" value="F:trimethyllysine dioxygenase activity"/>
    <property type="evidence" value="ECO:0007669"/>
    <property type="project" value="UniProtKB-EC"/>
</dbReference>
<evidence type="ECO:0000256" key="6">
    <source>
        <dbReference type="ARBA" id="ARBA00022723"/>
    </source>
</evidence>
<dbReference type="GO" id="GO:0045329">
    <property type="term" value="P:carnitine biosynthetic process"/>
    <property type="evidence" value="ECO:0007669"/>
    <property type="project" value="UniProtKB-KW"/>
</dbReference>
<dbReference type="SUPFAM" id="SSF51197">
    <property type="entry name" value="Clavaminate synthase-like"/>
    <property type="match status" value="1"/>
</dbReference>
<dbReference type="Pfam" id="PF06155">
    <property type="entry name" value="GBBH-like_N"/>
    <property type="match status" value="1"/>
</dbReference>
<evidence type="ECO:0000256" key="13">
    <source>
        <dbReference type="ARBA" id="ARBA00032283"/>
    </source>
</evidence>
<evidence type="ECO:0000256" key="9">
    <source>
        <dbReference type="ARBA" id="ARBA00023002"/>
    </source>
</evidence>
<evidence type="ECO:0000256" key="10">
    <source>
        <dbReference type="ARBA" id="ARBA00023004"/>
    </source>
</evidence>
<comment type="similarity">
    <text evidence="4">Belongs to the gamma-BBH/TMLD family.</text>
</comment>
<evidence type="ECO:0000256" key="4">
    <source>
        <dbReference type="ARBA" id="ARBA00008654"/>
    </source>
</evidence>
<comment type="cofactor">
    <cofactor evidence="2">
        <name>L-ascorbate</name>
        <dbReference type="ChEBI" id="CHEBI:38290"/>
    </cofactor>
</comment>
<keyword evidence="7" id="KW-0124">Carnitine biosynthesis</keyword>